<dbReference type="Proteomes" id="UP000002430">
    <property type="component" value="Chromosome"/>
</dbReference>
<sequence>MIIEHSPYTQGPTVATDRNLSSTQQNQRRWPQGISRVLLAIVTLGVSEAVFAIQSYCAQRNQNQQPRVNQTQARQYNKKLLEDMCNPNKEFPYPNAIENAVQKVEEELGSYSEDSPEDILEKALKALKPEVLQLPTCLDEEVFTTIFIQKLKELLLQKVLIEEVKIECDNRGIPVSSTSLLILTGEKPELDISGCISENETKLKVEQAVSKLANTIENKHNSDKAIQNASIKLKNLIANKTGIRSFLVSTHCNYKKLCENYKLATIVLESTIKTKHTENNVPVIPAILFEKLAEELCKEQIQDFENQNHTQISSAQQQYRPKTRQERIEYLKQSEKKAREKIDAERAATLVGATSRRTDSIQSRYEELVKKLLSELEQQVT</sequence>
<keyword evidence="2" id="KW-1185">Reference proteome</keyword>
<accession>Q1MPI4</accession>
<evidence type="ECO:0000313" key="1">
    <source>
        <dbReference type="EMBL" id="CAJ55093.1"/>
    </source>
</evidence>
<protein>
    <submittedName>
        <fullName evidence="1">NA</fullName>
    </submittedName>
</protein>
<dbReference type="KEGG" id="lip:LI1039"/>
<dbReference type="HOGENOM" id="CLU_725209_0_0_7"/>
<dbReference type="RefSeq" id="WP_011527122.1">
    <property type="nucleotide sequence ID" value="NC_008011.1"/>
</dbReference>
<reference evidence="1 2" key="1">
    <citation type="submission" date="2005-11" db="EMBL/GenBank/DDBJ databases">
        <title>The complete genome sequence of Lawsonia intracellularis: the causative agent of proliferative enteropathy.</title>
        <authorList>
            <person name="Kaur K."/>
            <person name="Zhang Q."/>
            <person name="Beckler D."/>
            <person name="Munir S."/>
            <person name="Li L."/>
            <person name="Kinsley K."/>
            <person name="Herron L."/>
            <person name="Peterson A."/>
            <person name="May B."/>
            <person name="Singh S."/>
            <person name="Gebhart C."/>
            <person name="Kapur V."/>
        </authorList>
    </citation>
    <scope>NUCLEOTIDE SEQUENCE [LARGE SCALE GENOMIC DNA]</scope>
    <source>
        <strain evidence="1 2">PHE/MN1-00</strain>
    </source>
</reference>
<dbReference type="eggNOG" id="COG1026">
    <property type="taxonomic scope" value="Bacteria"/>
</dbReference>
<name>Q1MPI4_LAWIP</name>
<organism evidence="1 2">
    <name type="scientific">Lawsonia intracellularis (strain PHE/MN1-00)</name>
    <dbReference type="NCBI Taxonomy" id="363253"/>
    <lineage>
        <taxon>Bacteria</taxon>
        <taxon>Pseudomonadati</taxon>
        <taxon>Thermodesulfobacteriota</taxon>
        <taxon>Desulfovibrionia</taxon>
        <taxon>Desulfovibrionales</taxon>
        <taxon>Desulfovibrionaceae</taxon>
        <taxon>Lawsonia</taxon>
    </lineage>
</organism>
<gene>
    <name evidence="1" type="ordered locus">LI1039</name>
</gene>
<dbReference type="EMBL" id="AM180252">
    <property type="protein sequence ID" value="CAJ55093.1"/>
    <property type="molecule type" value="Genomic_DNA"/>
</dbReference>
<dbReference type="AlphaFoldDB" id="Q1MPI4"/>
<proteinExistence type="predicted"/>
<evidence type="ECO:0000313" key="2">
    <source>
        <dbReference type="Proteomes" id="UP000002430"/>
    </source>
</evidence>